<feature type="region of interest" description="Disordered" evidence="1">
    <location>
        <begin position="43"/>
        <end position="70"/>
    </location>
</feature>
<dbReference type="AlphaFoldDB" id="A0A0A9EEM2"/>
<sequence length="70" mass="7615">MRSLQGFASQSKLNAHSLDIHLHESCRPSIFDSSDPMMKIVLTPASGSNSASSTYFRSLHSPRIPSGKPN</sequence>
<reference evidence="2" key="2">
    <citation type="journal article" date="2015" name="Data Brief">
        <title>Shoot transcriptome of the giant reed, Arundo donax.</title>
        <authorList>
            <person name="Barrero R.A."/>
            <person name="Guerrero F.D."/>
            <person name="Moolhuijzen P."/>
            <person name="Goolsby J.A."/>
            <person name="Tidwell J."/>
            <person name="Bellgard S.E."/>
            <person name="Bellgard M.I."/>
        </authorList>
    </citation>
    <scope>NUCLEOTIDE SEQUENCE</scope>
    <source>
        <tissue evidence="2">Shoot tissue taken approximately 20 cm above the soil surface</tissue>
    </source>
</reference>
<proteinExistence type="predicted"/>
<feature type="compositionally biased region" description="Polar residues" evidence="1">
    <location>
        <begin position="45"/>
        <end position="56"/>
    </location>
</feature>
<evidence type="ECO:0000256" key="1">
    <source>
        <dbReference type="SAM" id="MobiDB-lite"/>
    </source>
</evidence>
<organism evidence="2">
    <name type="scientific">Arundo donax</name>
    <name type="common">Giant reed</name>
    <name type="synonym">Donax arundinaceus</name>
    <dbReference type="NCBI Taxonomy" id="35708"/>
    <lineage>
        <taxon>Eukaryota</taxon>
        <taxon>Viridiplantae</taxon>
        <taxon>Streptophyta</taxon>
        <taxon>Embryophyta</taxon>
        <taxon>Tracheophyta</taxon>
        <taxon>Spermatophyta</taxon>
        <taxon>Magnoliopsida</taxon>
        <taxon>Liliopsida</taxon>
        <taxon>Poales</taxon>
        <taxon>Poaceae</taxon>
        <taxon>PACMAD clade</taxon>
        <taxon>Arundinoideae</taxon>
        <taxon>Arundineae</taxon>
        <taxon>Arundo</taxon>
    </lineage>
</organism>
<reference evidence="2" key="1">
    <citation type="submission" date="2014-09" db="EMBL/GenBank/DDBJ databases">
        <authorList>
            <person name="Magalhaes I.L.F."/>
            <person name="Oliveira U."/>
            <person name="Santos F.R."/>
            <person name="Vidigal T.H.D.A."/>
            <person name="Brescovit A.D."/>
            <person name="Santos A.J."/>
        </authorList>
    </citation>
    <scope>NUCLEOTIDE SEQUENCE</scope>
    <source>
        <tissue evidence="2">Shoot tissue taken approximately 20 cm above the soil surface</tissue>
    </source>
</reference>
<name>A0A0A9EEM2_ARUDO</name>
<protein>
    <submittedName>
        <fullName evidence="2">Uncharacterized protein</fullName>
    </submittedName>
</protein>
<accession>A0A0A9EEM2</accession>
<evidence type="ECO:0000313" key="2">
    <source>
        <dbReference type="EMBL" id="JAD94477.1"/>
    </source>
</evidence>
<dbReference type="EMBL" id="GBRH01203418">
    <property type="protein sequence ID" value="JAD94477.1"/>
    <property type="molecule type" value="Transcribed_RNA"/>
</dbReference>